<reference evidence="6 7" key="1">
    <citation type="submission" date="2019-03" db="EMBL/GenBank/DDBJ databases">
        <title>Genomic Encyclopedia of Archaeal and Bacterial Type Strains, Phase II (KMG-II): from individual species to whole genera.</title>
        <authorList>
            <person name="Goeker M."/>
        </authorList>
    </citation>
    <scope>NUCLEOTIDE SEQUENCE [LARGE SCALE GENOMIC DNA]</scope>
    <source>
        <strain evidence="6 7">ATCC 700618</strain>
    </source>
</reference>
<evidence type="ECO:0000256" key="1">
    <source>
        <dbReference type="ARBA" id="ARBA00004141"/>
    </source>
</evidence>
<dbReference type="RefSeq" id="WP_094254842.1">
    <property type="nucleotide sequence ID" value="NZ_NNCE01000006.1"/>
</dbReference>
<evidence type="ECO:0000256" key="5">
    <source>
        <dbReference type="SAM" id="Phobius"/>
    </source>
</evidence>
<dbReference type="AlphaFoldDB" id="A0A4R6ICV6"/>
<evidence type="ECO:0000313" key="6">
    <source>
        <dbReference type="EMBL" id="TDO19417.1"/>
    </source>
</evidence>
<comment type="subcellular location">
    <subcellularLocation>
        <location evidence="1">Membrane</location>
        <topology evidence="1">Multi-pass membrane protein</topology>
    </subcellularLocation>
</comment>
<protein>
    <submittedName>
        <fullName evidence="6">ABC-type phosphate/phosphonate transport system permease subunit</fullName>
    </submittedName>
</protein>
<feature type="transmembrane region" description="Helical" evidence="5">
    <location>
        <begin position="139"/>
        <end position="155"/>
    </location>
</feature>
<feature type="transmembrane region" description="Helical" evidence="5">
    <location>
        <begin position="16"/>
        <end position="35"/>
    </location>
</feature>
<evidence type="ECO:0000256" key="4">
    <source>
        <dbReference type="ARBA" id="ARBA00023136"/>
    </source>
</evidence>
<keyword evidence="4 5" id="KW-0472">Membrane</keyword>
<feature type="transmembrane region" description="Helical" evidence="5">
    <location>
        <begin position="242"/>
        <end position="266"/>
    </location>
</feature>
<proteinExistence type="predicted"/>
<dbReference type="EMBL" id="SNWN01000014">
    <property type="protein sequence ID" value="TDO19417.1"/>
    <property type="molecule type" value="Genomic_DNA"/>
</dbReference>
<feature type="transmembrane region" description="Helical" evidence="5">
    <location>
        <begin position="479"/>
        <end position="500"/>
    </location>
</feature>
<evidence type="ECO:0000256" key="2">
    <source>
        <dbReference type="ARBA" id="ARBA00022692"/>
    </source>
</evidence>
<evidence type="ECO:0000313" key="7">
    <source>
        <dbReference type="Proteomes" id="UP000295518"/>
    </source>
</evidence>
<keyword evidence="7" id="KW-1185">Reference proteome</keyword>
<evidence type="ECO:0000256" key="3">
    <source>
        <dbReference type="ARBA" id="ARBA00022989"/>
    </source>
</evidence>
<feature type="transmembrane region" description="Helical" evidence="5">
    <location>
        <begin position="348"/>
        <end position="369"/>
    </location>
</feature>
<keyword evidence="3 5" id="KW-1133">Transmembrane helix</keyword>
<dbReference type="SUPFAM" id="SSF161098">
    <property type="entry name" value="MetI-like"/>
    <property type="match status" value="1"/>
</dbReference>
<feature type="transmembrane region" description="Helical" evidence="5">
    <location>
        <begin position="73"/>
        <end position="100"/>
    </location>
</feature>
<sequence>MKSKLNAREKFNRKRLIFLIIILIFIALVIVSFFVNKSYTNTQGWINFFNNVSHMFSFRNNSPVNENLLFETISLFFINIFFVSSGTLIGAFFAYFFIFFSSDRIQSNRIKIPFKFFIYISYCLPFFIFAFLFIGHLNIYLGTIFTVAWISFILIHRSLNSFIEKADLGYYYQMVISGRSKFYSYSKWLHVHIDDFYRIILLRLESNSRYTSFIPFFGAPHAASLLGNFVSHGDSSDFNYLGIPLLTLIILYIIFEILIFKAVSFFKYEEEKNHNFHNIRKAMRTSNIFNFFFLTFWTLIALAALIVGFYSTTQNEWINYGSSVRIVFESNFSNFSATYFFTSSGITFLQIVFAFALAIFAGFLCGILLSPVTTPNVVNKIAFLLVFLFRTMPTIVLFFLFRPIFDNAITTAIFSVAISQSISLAMTIKSRIGEWSRDINKKISLSIRKIGWFRTQTKFTIPLLSLIGKESSGMMVYDMLQHLLIFGAFSANPIGINFSLANSEISTVYVPILKSTIPNLIPFIFLAVLSVNYQNFVLEHFASFRVKSDFRFAANVAASRARLF</sequence>
<keyword evidence="2 5" id="KW-0812">Transmembrane</keyword>
<accession>A0A4R6ICV6</accession>
<feature type="transmembrane region" description="Helical" evidence="5">
    <location>
        <begin position="210"/>
        <end position="230"/>
    </location>
</feature>
<gene>
    <name evidence="6" type="ORF">EI74_0686</name>
</gene>
<dbReference type="InterPro" id="IPR035906">
    <property type="entry name" value="MetI-like_sf"/>
</dbReference>
<dbReference type="Proteomes" id="UP000295518">
    <property type="component" value="Unassembled WGS sequence"/>
</dbReference>
<feature type="transmembrane region" description="Helical" evidence="5">
    <location>
        <begin position="287"/>
        <end position="310"/>
    </location>
</feature>
<name>A0A4R6ICV6_9MOLU</name>
<feature type="transmembrane region" description="Helical" evidence="5">
    <location>
        <begin position="112"/>
        <end position="133"/>
    </location>
</feature>
<dbReference type="GO" id="GO:0016020">
    <property type="term" value="C:membrane"/>
    <property type="evidence" value="ECO:0007669"/>
    <property type="project" value="UniProtKB-SubCell"/>
</dbReference>
<organism evidence="6 7">
    <name type="scientific">Mycoplasma testudineum</name>
    <dbReference type="NCBI Taxonomy" id="244584"/>
    <lineage>
        <taxon>Bacteria</taxon>
        <taxon>Bacillati</taxon>
        <taxon>Mycoplasmatota</taxon>
        <taxon>Mollicutes</taxon>
        <taxon>Mycoplasmataceae</taxon>
        <taxon>Mycoplasma</taxon>
    </lineage>
</organism>
<feature type="transmembrane region" description="Helical" evidence="5">
    <location>
        <begin position="381"/>
        <end position="401"/>
    </location>
</feature>
<comment type="caution">
    <text evidence="6">The sequence shown here is derived from an EMBL/GenBank/DDBJ whole genome shotgun (WGS) entry which is preliminary data.</text>
</comment>